<feature type="transmembrane region" description="Helical" evidence="1">
    <location>
        <begin position="76"/>
        <end position="93"/>
    </location>
</feature>
<comment type="caution">
    <text evidence="2">The sequence shown here is derived from an EMBL/GenBank/DDBJ whole genome shotgun (WGS) entry which is preliminary data.</text>
</comment>
<evidence type="ECO:0000256" key="1">
    <source>
        <dbReference type="SAM" id="Phobius"/>
    </source>
</evidence>
<dbReference type="AlphaFoldDB" id="A0A1A7C781"/>
<dbReference type="RefSeq" id="WP_065306714.1">
    <property type="nucleotide sequence ID" value="NZ_LOCQ01000045.1"/>
</dbReference>
<feature type="transmembrane region" description="Helical" evidence="1">
    <location>
        <begin position="190"/>
        <end position="209"/>
    </location>
</feature>
<reference evidence="2 3" key="1">
    <citation type="submission" date="2016-04" db="EMBL/GenBank/DDBJ databases">
        <title>Draft genome sequence of Janthinobacterium psychrotolerans sp. nov., isolated from freshwater sediments in Denmark.</title>
        <authorList>
            <person name="Gong X."/>
            <person name="Skrivergaard S."/>
            <person name="Korsgaard B.S."/>
            <person name="Schreiber L."/>
            <person name="Marshall I.P."/>
            <person name="Finster K."/>
            <person name="Schramm A."/>
        </authorList>
    </citation>
    <scope>NUCLEOTIDE SEQUENCE [LARGE SCALE GENOMIC DNA]</scope>
    <source>
        <strain evidence="2 3">S3-2</strain>
    </source>
</reference>
<dbReference type="OrthoDB" id="8704001at2"/>
<protein>
    <submittedName>
        <fullName evidence="2">Uncharacterized protein</fullName>
    </submittedName>
</protein>
<keyword evidence="1" id="KW-0472">Membrane</keyword>
<sequence>MNFTSLRAAPHTLIRSNGGLFALMLLVTAGQIGLWLLFPAIDNENHLLECLQALFLALACAVHGQKAWTEPDRDSLRFLIHAGLSALMFGFLLRELEIREMGQSSAWNVLEKTLRVLELLVLLRLLVFFVPRARAVFANVRAIFGMRVTIITLIGGLFMVAGWPFDKKVIHALPEMVSELMEEVLELDGYLLLFLAALADTGAAARIKLRRPKAR</sequence>
<evidence type="ECO:0000313" key="3">
    <source>
        <dbReference type="Proteomes" id="UP000092713"/>
    </source>
</evidence>
<feature type="transmembrane region" description="Helical" evidence="1">
    <location>
        <begin position="20"/>
        <end position="40"/>
    </location>
</feature>
<keyword evidence="1" id="KW-0812">Transmembrane</keyword>
<organism evidence="2 3">
    <name type="scientific">Janthinobacterium psychrotolerans</name>
    <dbReference type="NCBI Taxonomy" id="1747903"/>
    <lineage>
        <taxon>Bacteria</taxon>
        <taxon>Pseudomonadati</taxon>
        <taxon>Pseudomonadota</taxon>
        <taxon>Betaproteobacteria</taxon>
        <taxon>Burkholderiales</taxon>
        <taxon>Oxalobacteraceae</taxon>
        <taxon>Janthinobacterium</taxon>
    </lineage>
</organism>
<dbReference type="Proteomes" id="UP000092713">
    <property type="component" value="Unassembled WGS sequence"/>
</dbReference>
<dbReference type="STRING" id="1747903.ASR47_101815"/>
<dbReference type="EMBL" id="LOCQ01000045">
    <property type="protein sequence ID" value="OBV40625.1"/>
    <property type="molecule type" value="Genomic_DNA"/>
</dbReference>
<feature type="transmembrane region" description="Helical" evidence="1">
    <location>
        <begin position="142"/>
        <end position="165"/>
    </location>
</feature>
<gene>
    <name evidence="2" type="ORF">ASR47_101815</name>
</gene>
<keyword evidence="3" id="KW-1185">Reference proteome</keyword>
<feature type="transmembrane region" description="Helical" evidence="1">
    <location>
        <begin position="113"/>
        <end position="130"/>
    </location>
</feature>
<evidence type="ECO:0000313" key="2">
    <source>
        <dbReference type="EMBL" id="OBV40625.1"/>
    </source>
</evidence>
<name>A0A1A7C781_9BURK</name>
<keyword evidence="1" id="KW-1133">Transmembrane helix</keyword>
<proteinExistence type="predicted"/>
<feature type="transmembrane region" description="Helical" evidence="1">
    <location>
        <begin position="46"/>
        <end position="64"/>
    </location>
</feature>
<accession>A0A1A7C781</accession>